<dbReference type="InterPro" id="IPR036770">
    <property type="entry name" value="Ankyrin_rpt-contain_sf"/>
</dbReference>
<dbReference type="PANTHER" id="PTHR10039:SF15">
    <property type="entry name" value="NACHT DOMAIN-CONTAINING PROTEIN"/>
    <property type="match status" value="1"/>
</dbReference>
<dbReference type="OrthoDB" id="3944243at2759"/>
<evidence type="ECO:0000259" key="2">
    <source>
        <dbReference type="Pfam" id="PF24883"/>
    </source>
</evidence>
<dbReference type="EMBL" id="MU004185">
    <property type="protein sequence ID" value="KAF2498819.1"/>
    <property type="molecule type" value="Genomic_DNA"/>
</dbReference>
<dbReference type="AlphaFoldDB" id="A0A6A6R2P3"/>
<sequence length="1189" mass="133542">MADPLSIAASICGIASLAETVVSKGYKYIKAVKDCREDVSRLLLEVNVLCGVLERLGRMLEEDEDDEDENQISRNISGIPSYVLVCQKTLNEVLRVLNGFERKAVIANQGTGRKKKSFLTCLSKNDLKWPLSKESTMALIESLERHKATCILALSANEHSLLESILASATDTNKHLQQIRKDQNAFAESVKTQENTRIFQWLSPVNPQLKHRVFREDYQEGTCLWVFDLPEYKAWAAEDNTALFVYGIPGAGKTTLASLIIDTLLVQRPAGFAFFYCRHDDQATHDGTNVLGSLMVQLAMQHPSAYSDVLEFYKLHHPDGRLSTQPNEAQLVSGIMSMSQYFQEITLVIDGLDECGTPISRARLLTALSRIHKSRTTSSGNTQDTNIRLMVLGRAEPDIRETLDEFSSISIAAKSSDLQLFVAAHLSTIKTKSMDLREDIVTTLTQEANGMFQWVKLQVDYLSRLPNDRERRKALRSLPPDLPATYVRILEDIDSRYPEQTRVYIRRALKWLILHQSLSDQNAHVTVTAEHRLTRSALCHAISIEPDTTTLDKDAIPMEAEVTNWLSSLVKHDKKQQDPLFQLSHFTVKEFLLSSPDAVPDKVASYLVNQNIDPSYLAETCIGYLSMDDIPHAGVQSKAARAELERQYPLYGHAAIQAYAYLYYYDIARPEPPAFKRFFSSLPSLGFSLWNLFCSTSFPDWSRYSYSDYQGKTQKSEMAWAISPLQFAAASLLPSTCARLLTENANPNGRLEGIATPLHFAISKCRAPVFTLPPHEAFFSERLERKETLARRLDTIRLLVTHGADLGLACKFRSSHLMRNKDGSTHGDLDMSPLCVALACYQSEACDLLLELGASLEPSPAGLGRYYGTFETIVRSSSNWNDLKVTPPPHKTRRDIVITKISAHIESNKKKQLSSELESRSDHDATPKQLCRICQSDSIHLRLPRQSEESETDILMGGFFPKSSLTKSAPLSATAYTELVTGPFGTIGNTLASHTLKFPVPCTTNLPPPEETLSPVRHSKTLEDRNTDLTLALATRDIELVIQRINFHRKEPRQSQSPIFVAHLFKRPDIVEYLHKNGISLYAREVFQIYSEDADLAKKLLGSIENHPISVSRAQLLSALTSFLDNESFPKSKEMDYILNSASTDHSFLLARMTSLVDRHKENLRTSIKAPGTFKTKLGRLKFRSMRTS</sequence>
<reference evidence="3" key="1">
    <citation type="journal article" date="2020" name="Stud. Mycol.">
        <title>101 Dothideomycetes genomes: a test case for predicting lifestyles and emergence of pathogens.</title>
        <authorList>
            <person name="Haridas S."/>
            <person name="Albert R."/>
            <person name="Binder M."/>
            <person name="Bloem J."/>
            <person name="Labutti K."/>
            <person name="Salamov A."/>
            <person name="Andreopoulos B."/>
            <person name="Baker S."/>
            <person name="Barry K."/>
            <person name="Bills G."/>
            <person name="Bluhm B."/>
            <person name="Cannon C."/>
            <person name="Castanera R."/>
            <person name="Culley D."/>
            <person name="Daum C."/>
            <person name="Ezra D."/>
            <person name="Gonzalez J."/>
            <person name="Henrissat B."/>
            <person name="Kuo A."/>
            <person name="Liang C."/>
            <person name="Lipzen A."/>
            <person name="Lutzoni F."/>
            <person name="Magnuson J."/>
            <person name="Mondo S."/>
            <person name="Nolan M."/>
            <person name="Ohm R."/>
            <person name="Pangilinan J."/>
            <person name="Park H.-J."/>
            <person name="Ramirez L."/>
            <person name="Alfaro M."/>
            <person name="Sun H."/>
            <person name="Tritt A."/>
            <person name="Yoshinaga Y."/>
            <person name="Zwiers L.-H."/>
            <person name="Turgeon B."/>
            <person name="Goodwin S."/>
            <person name="Spatafora J."/>
            <person name="Crous P."/>
            <person name="Grigoriev I."/>
        </authorList>
    </citation>
    <scope>NUCLEOTIDE SEQUENCE</scope>
    <source>
        <strain evidence="3">CBS 269.34</strain>
    </source>
</reference>
<protein>
    <recommendedName>
        <fullName evidence="2">Nephrocystin 3-like N-terminal domain-containing protein</fullName>
    </recommendedName>
</protein>
<proteinExistence type="predicted"/>
<feature type="domain" description="Nephrocystin 3-like N-terminal" evidence="2">
    <location>
        <begin position="221"/>
        <end position="376"/>
    </location>
</feature>
<dbReference type="Gene3D" id="1.25.40.20">
    <property type="entry name" value="Ankyrin repeat-containing domain"/>
    <property type="match status" value="1"/>
</dbReference>
<dbReference type="InterPro" id="IPR056884">
    <property type="entry name" value="NPHP3-like_N"/>
</dbReference>
<dbReference type="SUPFAM" id="SSF52540">
    <property type="entry name" value="P-loop containing nucleoside triphosphate hydrolases"/>
    <property type="match status" value="1"/>
</dbReference>
<dbReference type="Gene3D" id="3.40.50.300">
    <property type="entry name" value="P-loop containing nucleotide triphosphate hydrolases"/>
    <property type="match status" value="1"/>
</dbReference>
<dbReference type="InterPro" id="IPR038305">
    <property type="entry name" value="HeLo_sf"/>
</dbReference>
<dbReference type="SUPFAM" id="SSF48403">
    <property type="entry name" value="Ankyrin repeat"/>
    <property type="match status" value="1"/>
</dbReference>
<dbReference type="Gene3D" id="1.20.120.1020">
    <property type="entry name" value="Prion-inhibition and propagation, HeLo domain"/>
    <property type="match status" value="1"/>
</dbReference>
<dbReference type="Pfam" id="PF24883">
    <property type="entry name" value="NPHP3_N"/>
    <property type="match status" value="1"/>
</dbReference>
<evidence type="ECO:0000313" key="3">
    <source>
        <dbReference type="EMBL" id="KAF2498819.1"/>
    </source>
</evidence>
<evidence type="ECO:0000313" key="4">
    <source>
        <dbReference type="Proteomes" id="UP000799750"/>
    </source>
</evidence>
<accession>A0A6A6R2P3</accession>
<keyword evidence="4" id="KW-1185">Reference proteome</keyword>
<keyword evidence="1" id="KW-0677">Repeat</keyword>
<dbReference type="PANTHER" id="PTHR10039">
    <property type="entry name" value="AMELOGENIN"/>
    <property type="match status" value="1"/>
</dbReference>
<dbReference type="Proteomes" id="UP000799750">
    <property type="component" value="Unassembled WGS sequence"/>
</dbReference>
<name>A0A6A6R2P3_9PEZI</name>
<evidence type="ECO:0000256" key="1">
    <source>
        <dbReference type="ARBA" id="ARBA00022737"/>
    </source>
</evidence>
<dbReference type="InterPro" id="IPR027417">
    <property type="entry name" value="P-loop_NTPase"/>
</dbReference>
<organism evidence="3 4">
    <name type="scientific">Lophium mytilinum</name>
    <dbReference type="NCBI Taxonomy" id="390894"/>
    <lineage>
        <taxon>Eukaryota</taxon>
        <taxon>Fungi</taxon>
        <taxon>Dikarya</taxon>
        <taxon>Ascomycota</taxon>
        <taxon>Pezizomycotina</taxon>
        <taxon>Dothideomycetes</taxon>
        <taxon>Pleosporomycetidae</taxon>
        <taxon>Mytilinidiales</taxon>
        <taxon>Mytilinidiaceae</taxon>
        <taxon>Lophium</taxon>
    </lineage>
</organism>
<gene>
    <name evidence="3" type="ORF">BU16DRAFT_306099</name>
</gene>